<dbReference type="RefSeq" id="WP_146755533.1">
    <property type="nucleotide sequence ID" value="NZ_PXXW01000042.1"/>
</dbReference>
<comment type="caution">
    <text evidence="3">The sequence shown here is derived from an EMBL/GenBank/DDBJ whole genome shotgun (WGS) entry which is preliminary data.</text>
</comment>
<proteinExistence type="predicted"/>
<reference evidence="3 4" key="1">
    <citation type="submission" date="2018-03" db="EMBL/GenBank/DDBJ databases">
        <title>Genomic framework for the identification of Micromonospora saelicesensis and Micromonospora noduli.</title>
        <authorList>
            <person name="Riesco R."/>
            <person name="Trujillo M.E."/>
        </authorList>
    </citation>
    <scope>NUCLEOTIDE SEQUENCE [LARGE SCALE GENOMIC DNA]</scope>
    <source>
        <strain evidence="3 4">GAR05</strain>
    </source>
</reference>
<feature type="domain" description="RiboL-PSP-HEPN" evidence="2">
    <location>
        <begin position="13"/>
        <end position="203"/>
    </location>
</feature>
<protein>
    <recommendedName>
        <fullName evidence="2">RiboL-PSP-HEPN domain-containing protein</fullName>
    </recommendedName>
</protein>
<dbReference type="InterPro" id="IPR041519">
    <property type="entry name" value="HEPN_RiboL-PSP"/>
</dbReference>
<dbReference type="Pfam" id="PF18735">
    <property type="entry name" value="HEPN_RiboL-PSP"/>
    <property type="match status" value="1"/>
</dbReference>
<feature type="region of interest" description="Disordered" evidence="1">
    <location>
        <begin position="214"/>
        <end position="233"/>
    </location>
</feature>
<evidence type="ECO:0000313" key="4">
    <source>
        <dbReference type="Proteomes" id="UP000249334"/>
    </source>
</evidence>
<keyword evidence="4" id="KW-1185">Reference proteome</keyword>
<evidence type="ECO:0000259" key="2">
    <source>
        <dbReference type="Pfam" id="PF18735"/>
    </source>
</evidence>
<dbReference type="EMBL" id="PXXW01000042">
    <property type="protein sequence ID" value="RAN93866.1"/>
    <property type="molecule type" value="Genomic_DNA"/>
</dbReference>
<accession>A0ABX9CCZ2</accession>
<name>A0ABX9CCZ2_9ACTN</name>
<dbReference type="Proteomes" id="UP000249334">
    <property type="component" value="Unassembled WGS sequence"/>
</dbReference>
<gene>
    <name evidence="3" type="ORF">GAR05_05166</name>
</gene>
<evidence type="ECO:0000313" key="3">
    <source>
        <dbReference type="EMBL" id="RAN93866.1"/>
    </source>
</evidence>
<sequence>MEAEEFVNSIDKDLARRKLELSRLKIKVIQDVSDSDSDHASWMRRSAAVLSYAHWEGFVKQASIQYVHYLNSRNLPVSSLKRQLQAACLVSQFKRASASLKVRFLGELLQEMDEIREGVFQVNPKKIVDTESNLTSTVFGNLVQGIGLDYLDEYKTRGPFIDTKLVFGRHQVAHGEHAVFGTAEIVDRIEAVVKLLDQYSQQLFEAVRNNEFLAADDSPPEGGSNADVREVPSQRVDNLLAEGLGEANIRP</sequence>
<organism evidence="3 4">
    <name type="scientific">Micromonospora saelicesensis</name>
    <dbReference type="NCBI Taxonomy" id="285676"/>
    <lineage>
        <taxon>Bacteria</taxon>
        <taxon>Bacillati</taxon>
        <taxon>Actinomycetota</taxon>
        <taxon>Actinomycetes</taxon>
        <taxon>Micromonosporales</taxon>
        <taxon>Micromonosporaceae</taxon>
        <taxon>Micromonospora</taxon>
    </lineage>
</organism>
<evidence type="ECO:0000256" key="1">
    <source>
        <dbReference type="SAM" id="MobiDB-lite"/>
    </source>
</evidence>